<dbReference type="Gene3D" id="3.40.50.1820">
    <property type="entry name" value="alpha/beta hydrolase"/>
    <property type="match status" value="1"/>
</dbReference>
<dbReference type="PANTHER" id="PTHR12265:SF9">
    <property type="entry name" value="DUF829 DOMAIN PROTEIN"/>
    <property type="match status" value="1"/>
</dbReference>
<proteinExistence type="predicted"/>
<evidence type="ECO:0000313" key="2">
    <source>
        <dbReference type="Proteomes" id="UP001345219"/>
    </source>
</evidence>
<protein>
    <submittedName>
        <fullName evidence="1">Uncharacterized protein</fullName>
    </submittedName>
</protein>
<evidence type="ECO:0000313" key="1">
    <source>
        <dbReference type="EMBL" id="KAK4747807.1"/>
    </source>
</evidence>
<dbReference type="PANTHER" id="PTHR12265">
    <property type="entry name" value="TRANSMEMBRANE PROTEIN 53"/>
    <property type="match status" value="1"/>
</dbReference>
<dbReference type="Proteomes" id="UP001345219">
    <property type="component" value="Chromosome 12"/>
</dbReference>
<dbReference type="Pfam" id="PF05705">
    <property type="entry name" value="DUF829"/>
    <property type="match status" value="2"/>
</dbReference>
<name>A0AAN7H2R7_9MYRT</name>
<accession>A0AAN7H2R7</accession>
<keyword evidence="2" id="KW-1185">Reference proteome</keyword>
<dbReference type="AlphaFoldDB" id="A0AAN7H2R7"/>
<dbReference type="SUPFAM" id="SSF53474">
    <property type="entry name" value="alpha/beta-Hydrolases"/>
    <property type="match status" value="1"/>
</dbReference>
<organism evidence="1 2">
    <name type="scientific">Trapa incisa</name>
    <dbReference type="NCBI Taxonomy" id="236973"/>
    <lineage>
        <taxon>Eukaryota</taxon>
        <taxon>Viridiplantae</taxon>
        <taxon>Streptophyta</taxon>
        <taxon>Embryophyta</taxon>
        <taxon>Tracheophyta</taxon>
        <taxon>Spermatophyta</taxon>
        <taxon>Magnoliopsida</taxon>
        <taxon>eudicotyledons</taxon>
        <taxon>Gunneridae</taxon>
        <taxon>Pentapetalae</taxon>
        <taxon>rosids</taxon>
        <taxon>malvids</taxon>
        <taxon>Myrtales</taxon>
        <taxon>Lythraceae</taxon>
        <taxon>Trapa</taxon>
    </lineage>
</organism>
<gene>
    <name evidence="1" type="ORF">SAY87_014393</name>
</gene>
<reference evidence="1 2" key="1">
    <citation type="journal article" date="2023" name="Hortic Res">
        <title>Pangenome of water caltrop reveals structural variations and asymmetric subgenome divergence after allopolyploidization.</title>
        <authorList>
            <person name="Zhang X."/>
            <person name="Chen Y."/>
            <person name="Wang L."/>
            <person name="Yuan Y."/>
            <person name="Fang M."/>
            <person name="Shi L."/>
            <person name="Lu R."/>
            <person name="Comes H.P."/>
            <person name="Ma Y."/>
            <person name="Chen Y."/>
            <person name="Huang G."/>
            <person name="Zhou Y."/>
            <person name="Zheng Z."/>
            <person name="Qiu Y."/>
        </authorList>
    </citation>
    <scope>NUCLEOTIDE SEQUENCE [LARGE SCALE GENOMIC DNA]</scope>
    <source>
        <tissue evidence="1">Roots</tissue>
    </source>
</reference>
<dbReference type="EMBL" id="JAXIOK010000019">
    <property type="protein sequence ID" value="KAK4747807.1"/>
    <property type="molecule type" value="Genomic_DNA"/>
</dbReference>
<dbReference type="InterPro" id="IPR029058">
    <property type="entry name" value="AB_hydrolase_fold"/>
</dbReference>
<sequence>MSCLTHHPHSPSPVITAQDSLACPTLTGYMTWHWSAVYPEAPGNQSSHFLEIRRIYCIHYLSSGDMASGGSVYWGPKCGESRGVVVLFGWVSITENQLRSFAELYSSLGWNSLICHAGFLSALYHEKGTSLAFFVLNELLEELNIKPCPVVFAVFSAGSNACLDKVLHVIDRSSQAHLNWDSYRLVRHCVSGIVFDSSPVDITNDLGSRFLHGSIFSNPGPSKVVSWIAKGISSGLDALYLTKFESQRAQYWKILHSSVHMGAPYLMVCSEDDSLAPYQTICSFAQSLQGLGADVRILKSSGSAHIGHYMSCPNQYRDAMATFLVTAASSVFSRKLQQLEEERMEDPHDEISQLIWDLQNAAVGSNQCLRRITSAPGDQFFFSNSMYDSGSPAEMGKGEASSSNINLLQSPPTISANSLLGQMLYDVCVPKNVEGWDMKFTGSLNCQPHDFSRKLSPSGSSKSICRSRL</sequence>
<dbReference type="InterPro" id="IPR008547">
    <property type="entry name" value="DUF829_TMEM53"/>
</dbReference>
<comment type="caution">
    <text evidence="1">The sequence shown here is derived from an EMBL/GenBank/DDBJ whole genome shotgun (WGS) entry which is preliminary data.</text>
</comment>